<sequence>MKMIATKRTKGIEIISNNVGVIYLCYLLFDLFRWKADCDWSDE</sequence>
<evidence type="ECO:0000313" key="2">
    <source>
        <dbReference type="EMBL" id="CDE23008.1"/>
    </source>
</evidence>
<keyword evidence="1" id="KW-0472">Membrane</keyword>
<accession>R7G8A4</accession>
<feature type="transmembrane region" description="Helical" evidence="1">
    <location>
        <begin position="12"/>
        <end position="29"/>
    </location>
</feature>
<evidence type="ECO:0000313" key="3">
    <source>
        <dbReference type="Proteomes" id="UP000018093"/>
    </source>
</evidence>
<keyword evidence="1" id="KW-0812">Transmembrane</keyword>
<evidence type="ECO:0000256" key="1">
    <source>
        <dbReference type="SAM" id="Phobius"/>
    </source>
</evidence>
<name>R7G8A4_9FIRM</name>
<organism evidence="2 3">
    <name type="scientific">Amedibacillus dolichus CAG:375</name>
    <dbReference type="NCBI Taxonomy" id="1263076"/>
    <lineage>
        <taxon>Bacteria</taxon>
        <taxon>Bacillati</taxon>
        <taxon>Bacillota</taxon>
        <taxon>Erysipelotrichia</taxon>
        <taxon>Erysipelotrichales</taxon>
        <taxon>Erysipelotrichaceae</taxon>
        <taxon>Amedibacillus</taxon>
    </lineage>
</organism>
<dbReference type="AlphaFoldDB" id="R7G8A4"/>
<dbReference type="RefSeq" id="WP_022420730.1">
    <property type="nucleotide sequence ID" value="NZ_FR898595.1"/>
</dbReference>
<reference evidence="2" key="1">
    <citation type="submission" date="2012-11" db="EMBL/GenBank/DDBJ databases">
        <title>Dependencies among metagenomic species, viruses, plasmids and units of genetic variation.</title>
        <authorList>
            <person name="Nielsen H.B."/>
            <person name="Almeida M."/>
            <person name="Juncker A.S."/>
            <person name="Rasmussen S."/>
            <person name="Li J."/>
            <person name="Sunagawa S."/>
            <person name="Plichta D."/>
            <person name="Gautier L."/>
            <person name="Le Chatelier E."/>
            <person name="Peletier E."/>
            <person name="Bonde I."/>
            <person name="Nielsen T."/>
            <person name="Manichanh C."/>
            <person name="Arumugam M."/>
            <person name="Batto J."/>
            <person name="Santos M.B.Q.D."/>
            <person name="Blom N."/>
            <person name="Borruel N."/>
            <person name="Burgdorf K.S."/>
            <person name="Boumezbeur F."/>
            <person name="Casellas F."/>
            <person name="Dore J."/>
            <person name="Guarner F."/>
            <person name="Hansen T."/>
            <person name="Hildebrand F."/>
            <person name="Kaas R.S."/>
            <person name="Kennedy S."/>
            <person name="Kristiansen K."/>
            <person name="Kultima J.R."/>
            <person name="Leonard P."/>
            <person name="Levenez F."/>
            <person name="Lund O."/>
            <person name="Moumen B."/>
            <person name="Le Paslier D."/>
            <person name="Pons N."/>
            <person name="Pedersen O."/>
            <person name="Prifti E."/>
            <person name="Qin J."/>
            <person name="Raes J."/>
            <person name="Tap J."/>
            <person name="Tims S."/>
            <person name="Ussery D.W."/>
            <person name="Yamada T."/>
            <person name="MetaHit consortium"/>
            <person name="Renault P."/>
            <person name="Sicheritz-Ponten T."/>
            <person name="Bork P."/>
            <person name="Wang J."/>
            <person name="Brunak S."/>
            <person name="Ehrlich S.D."/>
        </authorList>
    </citation>
    <scope>NUCLEOTIDE SEQUENCE [LARGE SCALE GENOMIC DNA]</scope>
</reference>
<proteinExistence type="predicted"/>
<gene>
    <name evidence="2" type="ORF">BN631_01478</name>
</gene>
<keyword evidence="1" id="KW-1133">Transmembrane helix</keyword>
<dbReference type="Proteomes" id="UP000018093">
    <property type="component" value="Unassembled WGS sequence"/>
</dbReference>
<protein>
    <submittedName>
        <fullName evidence="2">Uncharacterized protein</fullName>
    </submittedName>
</protein>
<dbReference type="EMBL" id="CBIN010000184">
    <property type="protein sequence ID" value="CDE23008.1"/>
    <property type="molecule type" value="Genomic_DNA"/>
</dbReference>
<comment type="caution">
    <text evidence="2">The sequence shown here is derived from an EMBL/GenBank/DDBJ whole genome shotgun (WGS) entry which is preliminary data.</text>
</comment>